<dbReference type="InterPro" id="IPR025257">
    <property type="entry name" value="MINDY-3/4_CD"/>
</dbReference>
<keyword evidence="4 5" id="KW-0788">Thiol protease</keyword>
<dbReference type="PANTHER" id="PTHR12473:SF17">
    <property type="entry name" value="UBIQUITIN CARBOXYL-TERMINAL HYDROLASE MINDY-3"/>
    <property type="match status" value="1"/>
</dbReference>
<evidence type="ECO:0000259" key="6">
    <source>
        <dbReference type="SMART" id="SM01174"/>
    </source>
</evidence>
<dbReference type="GO" id="GO:1990380">
    <property type="term" value="F:K48-linked deubiquitinase activity"/>
    <property type="evidence" value="ECO:0007669"/>
    <property type="project" value="UniProtKB-UniRule"/>
</dbReference>
<organism evidence="9">
    <name type="scientific">Echinostoma caproni</name>
    <dbReference type="NCBI Taxonomy" id="27848"/>
    <lineage>
        <taxon>Eukaryota</taxon>
        <taxon>Metazoa</taxon>
        <taxon>Spiralia</taxon>
        <taxon>Lophotrochozoa</taxon>
        <taxon>Platyhelminthes</taxon>
        <taxon>Trematoda</taxon>
        <taxon>Digenea</taxon>
        <taxon>Plagiorchiida</taxon>
        <taxon>Echinostomata</taxon>
        <taxon>Echinostomatoidea</taxon>
        <taxon>Echinostomatidae</taxon>
        <taxon>Echinostoma</taxon>
    </lineage>
</organism>
<protein>
    <recommendedName>
        <fullName evidence="5">Ubiquitin carboxyl-terminal hydrolase MINDY</fullName>
        <ecNumber evidence="5">3.4.19.12</ecNumber>
    </recommendedName>
</protein>
<keyword evidence="2 5" id="KW-0645">Protease</keyword>
<evidence type="ECO:0000256" key="4">
    <source>
        <dbReference type="ARBA" id="ARBA00022807"/>
    </source>
</evidence>
<dbReference type="WBParaSite" id="ECPE_0001307701-mRNA-1">
    <property type="protein sequence ID" value="ECPE_0001307701-mRNA-1"/>
    <property type="gene ID" value="ECPE_0001307701"/>
</dbReference>
<dbReference type="AlphaFoldDB" id="A0A183B1F4"/>
<dbReference type="GO" id="GO:0071108">
    <property type="term" value="P:protein K48-linked deubiquitination"/>
    <property type="evidence" value="ECO:0007669"/>
    <property type="project" value="InterPro"/>
</dbReference>
<dbReference type="GO" id="GO:0004843">
    <property type="term" value="F:cysteine-type deubiquitinase activity"/>
    <property type="evidence" value="ECO:0007669"/>
    <property type="project" value="UniProtKB-UniRule"/>
</dbReference>
<evidence type="ECO:0000256" key="5">
    <source>
        <dbReference type="RuleBase" id="RU367088"/>
    </source>
</evidence>
<gene>
    <name evidence="7" type="ORF">ECPE_LOCUS13039</name>
</gene>
<dbReference type="OrthoDB" id="9981542at2759"/>
<dbReference type="Proteomes" id="UP000272942">
    <property type="component" value="Unassembled WGS sequence"/>
</dbReference>
<evidence type="ECO:0000313" key="9">
    <source>
        <dbReference type="WBParaSite" id="ECPE_0001307701-mRNA-1"/>
    </source>
</evidence>
<comment type="function">
    <text evidence="5">Hydrolase that can remove 'Lys-48'-linked conjugated ubiquitin from proteins.</text>
</comment>
<evidence type="ECO:0000313" key="8">
    <source>
        <dbReference type="Proteomes" id="UP000272942"/>
    </source>
</evidence>
<evidence type="ECO:0000256" key="1">
    <source>
        <dbReference type="ARBA" id="ARBA00011074"/>
    </source>
</evidence>
<keyword evidence="3 5" id="KW-0378">Hydrolase</keyword>
<keyword evidence="5" id="KW-0833">Ubl conjugation pathway</keyword>
<comment type="similarity">
    <text evidence="1 5">Belongs to the MINDY deubiquitinase family. FAM188 subfamily.</text>
</comment>
<dbReference type="SMART" id="SM01174">
    <property type="entry name" value="DUF4205"/>
    <property type="match status" value="1"/>
</dbReference>
<dbReference type="EMBL" id="UZAN01054154">
    <property type="protein sequence ID" value="VDP90311.1"/>
    <property type="molecule type" value="Genomic_DNA"/>
</dbReference>
<accession>A0A183B1F4</accession>
<dbReference type="EC" id="3.4.19.12" evidence="5"/>
<keyword evidence="8" id="KW-1185">Reference proteome</keyword>
<dbReference type="GO" id="GO:0006508">
    <property type="term" value="P:proteolysis"/>
    <property type="evidence" value="ECO:0007669"/>
    <property type="project" value="UniProtKB-KW"/>
</dbReference>
<feature type="domain" description="Deubiquitinating enzyme MINDY-3/4 conserved" evidence="6">
    <location>
        <begin position="13"/>
        <end position="237"/>
    </location>
</feature>
<comment type="catalytic activity">
    <reaction evidence="5">
        <text>Thiol-dependent hydrolysis of ester, thioester, amide, peptide and isopeptide bonds formed by the C-terminal Gly of ubiquitin (a 76-residue protein attached to proteins as an intracellular targeting signal).</text>
        <dbReference type="EC" id="3.4.19.12"/>
    </reaction>
</comment>
<dbReference type="Pfam" id="PF13898">
    <property type="entry name" value="MINDY-3_4_CD"/>
    <property type="match status" value="1"/>
</dbReference>
<reference evidence="7 8" key="2">
    <citation type="submission" date="2018-11" db="EMBL/GenBank/DDBJ databases">
        <authorList>
            <consortium name="Pathogen Informatics"/>
        </authorList>
    </citation>
    <scope>NUCLEOTIDE SEQUENCE [LARGE SCALE GENOMIC DNA]</scope>
    <source>
        <strain evidence="7 8">Egypt</strain>
    </source>
</reference>
<dbReference type="InterPro" id="IPR039785">
    <property type="entry name" value="MINY3/4"/>
</dbReference>
<proteinExistence type="inferred from homology"/>
<dbReference type="PANTHER" id="PTHR12473">
    <property type="entry name" value="UBIQUITIN CARBOXYL-TERMINAL HYDROLASE MINDY-4-RELATED"/>
    <property type="match status" value="1"/>
</dbReference>
<sequence>MTAALDSLLPELSKIIWGPGIIGDEIFDRWCQEPTALVQDGGGPCAVLAAVQAVILREIIFTRKQKFSELTAADSSELLVSAVLNIVLLTAGDKKKDYWYWAHWSQSEESEPLSNQSESDNFFHGLRLIEASSADELHGVIMSLVPELQSKYGVLCFLYSILFNYGIESLRHGMADDADTLIDPVYGHASQCLINLLISGQATPYLFDGERNVSGISCSAVAAVPVVDSNFGNSTLG</sequence>
<evidence type="ECO:0000256" key="2">
    <source>
        <dbReference type="ARBA" id="ARBA00022670"/>
    </source>
</evidence>
<name>A0A183B1F4_9TREM</name>
<evidence type="ECO:0000313" key="7">
    <source>
        <dbReference type="EMBL" id="VDP90311.1"/>
    </source>
</evidence>
<reference evidence="9" key="1">
    <citation type="submission" date="2016-06" db="UniProtKB">
        <authorList>
            <consortium name="WormBaseParasite"/>
        </authorList>
    </citation>
    <scope>IDENTIFICATION</scope>
</reference>
<evidence type="ECO:0000256" key="3">
    <source>
        <dbReference type="ARBA" id="ARBA00022801"/>
    </source>
</evidence>